<keyword evidence="5" id="KW-0732">Signal</keyword>
<dbReference type="GeneID" id="97257498"/>
<dbReference type="PROSITE" id="PS00149">
    <property type="entry name" value="SULFATASE_2"/>
    <property type="match status" value="1"/>
</dbReference>
<evidence type="ECO:0000256" key="2">
    <source>
        <dbReference type="ARBA" id="ARBA00022723"/>
    </source>
</evidence>
<evidence type="ECO:0000256" key="1">
    <source>
        <dbReference type="ARBA" id="ARBA00008779"/>
    </source>
</evidence>
<reference evidence="7 8" key="1">
    <citation type="submission" date="2012-06" db="EMBL/GenBank/DDBJ databases">
        <title>The complete genome of Ornithobacterium rhinotracheale DSM 15997.</title>
        <authorList>
            <consortium name="US DOE Joint Genome Institute (JGI-PGF)"/>
            <person name="Lucas S."/>
            <person name="Copeland A."/>
            <person name="Lapidus A."/>
            <person name="Goodwin L."/>
            <person name="Pitluck S."/>
            <person name="Peters L."/>
            <person name="Mikhailova N."/>
            <person name="Teshima H."/>
            <person name="Kyrpides N."/>
            <person name="Mavromatis K."/>
            <person name="Pagani I."/>
            <person name="Ivanova N."/>
            <person name="Ovchinnikova G."/>
            <person name="Zeytun A."/>
            <person name="Detter J.C."/>
            <person name="Han C."/>
            <person name="Land M."/>
            <person name="Hauser L."/>
            <person name="Markowitz V."/>
            <person name="Cheng J.-F."/>
            <person name="Hugenholtz P."/>
            <person name="Woyke T."/>
            <person name="Wu D."/>
            <person name="Lang E."/>
            <person name="Kopitz M."/>
            <person name="Brambilla E."/>
            <person name="Klenk H.-P."/>
            <person name="Eisen J.A."/>
        </authorList>
    </citation>
    <scope>NUCLEOTIDE SEQUENCE [LARGE SCALE GENOMIC DNA]</scope>
    <source>
        <strain evidence="8">ATCC 51463 / DSM 15997 / CCUG 23171 / LMG 9086</strain>
    </source>
</reference>
<protein>
    <submittedName>
        <fullName evidence="7">Arylsulfatase A family protein</fullName>
    </submittedName>
</protein>
<dbReference type="SUPFAM" id="SSF53649">
    <property type="entry name" value="Alkaline phosphatase-like"/>
    <property type="match status" value="1"/>
</dbReference>
<keyword evidence="3" id="KW-0378">Hydrolase</keyword>
<dbReference type="PANTHER" id="PTHR42693">
    <property type="entry name" value="ARYLSULFATASE FAMILY MEMBER"/>
    <property type="match status" value="1"/>
</dbReference>
<dbReference type="Pfam" id="PF00884">
    <property type="entry name" value="Sulfatase"/>
    <property type="match status" value="1"/>
</dbReference>
<dbReference type="PATRIC" id="fig|867902.3.peg.769"/>
<dbReference type="GO" id="GO:0046872">
    <property type="term" value="F:metal ion binding"/>
    <property type="evidence" value="ECO:0007669"/>
    <property type="project" value="UniProtKB-KW"/>
</dbReference>
<dbReference type="Proteomes" id="UP000006051">
    <property type="component" value="Chromosome"/>
</dbReference>
<dbReference type="InterPro" id="IPR017850">
    <property type="entry name" value="Alkaline_phosphatase_core_sf"/>
</dbReference>
<evidence type="ECO:0000256" key="5">
    <source>
        <dbReference type="SAM" id="SignalP"/>
    </source>
</evidence>
<keyword evidence="4" id="KW-0106">Calcium</keyword>
<feature type="domain" description="Sulfatase N-terminal" evidence="6">
    <location>
        <begin position="28"/>
        <end position="345"/>
    </location>
</feature>
<proteinExistence type="inferred from homology"/>
<feature type="signal peptide" evidence="5">
    <location>
        <begin position="1"/>
        <end position="22"/>
    </location>
</feature>
<dbReference type="GO" id="GO:0004065">
    <property type="term" value="F:arylsulfatase activity"/>
    <property type="evidence" value="ECO:0007669"/>
    <property type="project" value="TreeGrafter"/>
</dbReference>
<dbReference type="CDD" id="cd16144">
    <property type="entry name" value="ARS_like"/>
    <property type="match status" value="1"/>
</dbReference>
<keyword evidence="8" id="KW-1185">Reference proteome</keyword>
<dbReference type="PANTHER" id="PTHR42693:SF53">
    <property type="entry name" value="ENDO-4-O-SULFATASE"/>
    <property type="match status" value="1"/>
</dbReference>
<organism evidence="7 8">
    <name type="scientific">Ornithobacterium rhinotracheale (strain ATCC 51463 / DSM 15997 / CCUG 23171 / CIP 104009 / LMG 9086)</name>
    <dbReference type="NCBI Taxonomy" id="867902"/>
    <lineage>
        <taxon>Bacteria</taxon>
        <taxon>Pseudomonadati</taxon>
        <taxon>Bacteroidota</taxon>
        <taxon>Flavobacteriia</taxon>
        <taxon>Flavobacteriales</taxon>
        <taxon>Weeksellaceae</taxon>
        <taxon>Ornithobacterium</taxon>
    </lineage>
</organism>
<name>I3ZZ50_ORNRL</name>
<dbReference type="GeneID" id="71569081"/>
<gene>
    <name evidence="7" type="ordered locus">Ornrh_0788</name>
</gene>
<evidence type="ECO:0000259" key="6">
    <source>
        <dbReference type="Pfam" id="PF00884"/>
    </source>
</evidence>
<evidence type="ECO:0000313" key="8">
    <source>
        <dbReference type="Proteomes" id="UP000006051"/>
    </source>
</evidence>
<sequence length="467" mass="53288">MTYLKKWLSISLLVVLIYTTQAQTTTKPNIIVILSDDAGYADFECYGNKEIPTPNINRLAKEGTLFSKAYVSASVCAPSRAGLLTGRYQQRFGFENNPTGKPREGFKKEDMGLALSEKTIGDRMKEEGYRTLAVGKWHLGNDAKFFPLKRGFDEFYGFQEGHRDFFSFKKKRAEKYALWDNDKIIPEEEITYLTDMFTDKALKFIDENADKKQPFFIYLAYNAVHTPLQAKKNDLDKFAQVGSEGRQTYDAMLSNMDYNIGRVMQELKNKGIDDNTLVIFLNDNGGATTNYSDNGQLRGMKGSVWEGGVRVGYIMRWNGKIPANVVYDKAVSSLDILPTSLAAAGNTRKDKHLDGVNLLPYIQKNSGTPHKNLYWKRGAAAAIQCGDWKVIRVDTNPVLLFNIKDDISEQHNLAEKYPRKVKRMLKKLSRWEKQLPQADWQGYYGPENTIIKHRMSTVGRDMERMYP</sequence>
<dbReference type="PROSITE" id="PS00523">
    <property type="entry name" value="SULFATASE_1"/>
    <property type="match status" value="1"/>
</dbReference>
<evidence type="ECO:0000313" key="7">
    <source>
        <dbReference type="EMBL" id="AFL96984.1"/>
    </source>
</evidence>
<comment type="similarity">
    <text evidence="1">Belongs to the sulfatase family.</text>
</comment>
<dbReference type="KEGG" id="orh:Ornrh_0788"/>
<dbReference type="eggNOG" id="COG3119">
    <property type="taxonomic scope" value="Bacteria"/>
</dbReference>
<evidence type="ECO:0000256" key="4">
    <source>
        <dbReference type="ARBA" id="ARBA00022837"/>
    </source>
</evidence>
<dbReference type="InterPro" id="IPR024607">
    <property type="entry name" value="Sulfatase_CS"/>
</dbReference>
<dbReference type="AlphaFoldDB" id="I3ZZ50"/>
<feature type="chain" id="PRO_5003684585" evidence="5">
    <location>
        <begin position="23"/>
        <end position="467"/>
    </location>
</feature>
<dbReference type="HOGENOM" id="CLU_006332_10_4_10"/>
<dbReference type="STRING" id="867902.Ornrh_0788"/>
<evidence type="ECO:0000256" key="3">
    <source>
        <dbReference type="ARBA" id="ARBA00022801"/>
    </source>
</evidence>
<dbReference type="Gene3D" id="3.40.720.10">
    <property type="entry name" value="Alkaline Phosphatase, subunit A"/>
    <property type="match status" value="1"/>
</dbReference>
<accession>I3ZZ50</accession>
<keyword evidence="2" id="KW-0479">Metal-binding</keyword>
<dbReference type="EMBL" id="CP003283">
    <property type="protein sequence ID" value="AFL96984.1"/>
    <property type="molecule type" value="Genomic_DNA"/>
</dbReference>
<dbReference type="RefSeq" id="WP_014790585.1">
    <property type="nucleotide sequence ID" value="NC_018016.1"/>
</dbReference>
<dbReference type="InterPro" id="IPR050738">
    <property type="entry name" value="Sulfatase"/>
</dbReference>
<dbReference type="InterPro" id="IPR000917">
    <property type="entry name" value="Sulfatase_N"/>
</dbReference>
<dbReference type="Gene3D" id="3.30.1120.10">
    <property type="match status" value="1"/>
</dbReference>